<proteinExistence type="predicted"/>
<accession>A0A6D2C5X8</accession>
<name>A0A6D2C5X8_9HELI</name>
<sequence>MQSLESCTCHTKALPSCHTDYSCHTDSPPCHTERSEVSTMESRFFANAQNDKENSIKQQT</sequence>
<dbReference type="RefSeq" id="WP_138160950.1">
    <property type="nucleotide sequence ID" value="NZ_CAOUIW010000011.1"/>
</dbReference>
<dbReference type="Proteomes" id="UP000029870">
    <property type="component" value="Unassembled WGS sequence"/>
</dbReference>
<organism evidence="1 2">
    <name type="scientific">Helicobacter bilis</name>
    <dbReference type="NCBI Taxonomy" id="37372"/>
    <lineage>
        <taxon>Bacteria</taxon>
        <taxon>Pseudomonadati</taxon>
        <taxon>Campylobacterota</taxon>
        <taxon>Epsilonproteobacteria</taxon>
        <taxon>Campylobacterales</taxon>
        <taxon>Helicobacteraceae</taxon>
        <taxon>Helicobacter</taxon>
    </lineage>
</organism>
<dbReference type="AlphaFoldDB" id="A0A6D2C5X8"/>
<reference evidence="1 2" key="1">
    <citation type="journal article" date="2014" name="Genome Announc.">
        <title>Draft genome sequences of eight enterohepatic helicobacter species isolated from both laboratory and wild rodents.</title>
        <authorList>
            <person name="Sheh A."/>
            <person name="Shen Z."/>
            <person name="Fox J.G."/>
        </authorList>
    </citation>
    <scope>NUCLEOTIDE SEQUENCE [LARGE SCALE GENOMIC DNA]</scope>
    <source>
        <strain evidence="1 2">Missouri</strain>
    </source>
</reference>
<evidence type="ECO:0000313" key="1">
    <source>
        <dbReference type="EMBL" id="TLE02470.1"/>
    </source>
</evidence>
<dbReference type="GeneID" id="60657855"/>
<gene>
    <name evidence="1" type="ORF">LS77_010445</name>
</gene>
<comment type="caution">
    <text evidence="1">The sequence shown here is derived from an EMBL/GenBank/DDBJ whole genome shotgun (WGS) entry which is preliminary data.</text>
</comment>
<dbReference type="EMBL" id="JRPH02000047">
    <property type="protein sequence ID" value="TLE02470.1"/>
    <property type="molecule type" value="Genomic_DNA"/>
</dbReference>
<protein>
    <submittedName>
        <fullName evidence="1">Uncharacterized protein</fullName>
    </submittedName>
</protein>
<evidence type="ECO:0000313" key="2">
    <source>
        <dbReference type="Proteomes" id="UP000029870"/>
    </source>
</evidence>